<dbReference type="PANTHER" id="PTHR42929">
    <property type="entry name" value="INNER MEMBRANE ABC TRANSPORTER PERMEASE PROTEIN YDCU-RELATED-RELATED"/>
    <property type="match status" value="1"/>
</dbReference>
<dbReference type="Pfam" id="PF00528">
    <property type="entry name" value="BPD_transp_1"/>
    <property type="match status" value="1"/>
</dbReference>
<comment type="similarity">
    <text evidence="2">Belongs to the binding-protein-dependent transport system permease family. CysTW subfamily.</text>
</comment>
<evidence type="ECO:0000256" key="7">
    <source>
        <dbReference type="ARBA" id="ARBA00023136"/>
    </source>
</evidence>
<sequence length="294" mass="32328">MTAAAAPSRFRRPRRENDGDDSGVSARRWFTPWLLIAPGGLWLLIFFVVPLFSLGRLSLQDGGLSNYSTVISDNSTVIIRTFVYATISTLAAIIIGYPLAYVIATKGGKYKNLFLALVILPFFVTYLVRTLSWKILLFDNGPVVGILQSIGILNDNQGILGSPFAVVAALTYNFLPFMVLPIYVSLEKLDRRLLDAAADLYSSPARAFRKITLRLSLPGLFAGTLLTFIPAAGDFVNSELLGSDRTVMIGQIIEKNFGKEFFRPELSALSFMLMAMILIGVIVYARLLGTEEIA</sequence>
<dbReference type="InterPro" id="IPR035906">
    <property type="entry name" value="MetI-like_sf"/>
</dbReference>
<feature type="transmembrane region" description="Helical" evidence="9">
    <location>
        <begin position="215"/>
        <end position="233"/>
    </location>
</feature>
<dbReference type="SUPFAM" id="SSF161098">
    <property type="entry name" value="MetI-like"/>
    <property type="match status" value="1"/>
</dbReference>
<dbReference type="EMBL" id="CAEZSU010000138">
    <property type="protein sequence ID" value="CAB4557101.1"/>
    <property type="molecule type" value="Genomic_DNA"/>
</dbReference>
<keyword evidence="6 9" id="KW-1133">Transmembrane helix</keyword>
<gene>
    <name evidence="11" type="ORF">UFOPK1495_01251</name>
    <name evidence="12" type="ORF">UFOPK1603_01514</name>
    <name evidence="13" type="ORF">UFOPK1711_01267</name>
</gene>
<comment type="subcellular location">
    <subcellularLocation>
        <location evidence="1">Cell membrane</location>
        <topology evidence="1">Multi-pass membrane protein</topology>
    </subcellularLocation>
</comment>
<evidence type="ECO:0000313" key="11">
    <source>
        <dbReference type="EMBL" id="CAB4557101.1"/>
    </source>
</evidence>
<dbReference type="InterPro" id="IPR000515">
    <property type="entry name" value="MetI-like"/>
</dbReference>
<evidence type="ECO:0000313" key="13">
    <source>
        <dbReference type="EMBL" id="CAB4582031.1"/>
    </source>
</evidence>
<dbReference type="GO" id="GO:0055085">
    <property type="term" value="P:transmembrane transport"/>
    <property type="evidence" value="ECO:0007669"/>
    <property type="project" value="InterPro"/>
</dbReference>
<dbReference type="PANTHER" id="PTHR42929:SF1">
    <property type="entry name" value="INNER MEMBRANE ABC TRANSPORTER PERMEASE PROTEIN YDCU-RELATED"/>
    <property type="match status" value="1"/>
</dbReference>
<evidence type="ECO:0000256" key="9">
    <source>
        <dbReference type="SAM" id="Phobius"/>
    </source>
</evidence>
<dbReference type="AlphaFoldDB" id="A0A6J6EZR7"/>
<accession>A0A6J6EZR7</accession>
<evidence type="ECO:0000256" key="8">
    <source>
        <dbReference type="SAM" id="MobiDB-lite"/>
    </source>
</evidence>
<dbReference type="CDD" id="cd06261">
    <property type="entry name" value="TM_PBP2"/>
    <property type="match status" value="1"/>
</dbReference>
<keyword evidence="5 9" id="KW-0812">Transmembrane</keyword>
<evidence type="ECO:0000313" key="12">
    <source>
        <dbReference type="EMBL" id="CAB4577145.1"/>
    </source>
</evidence>
<evidence type="ECO:0000256" key="3">
    <source>
        <dbReference type="ARBA" id="ARBA00022448"/>
    </source>
</evidence>
<dbReference type="GO" id="GO:0005886">
    <property type="term" value="C:plasma membrane"/>
    <property type="evidence" value="ECO:0007669"/>
    <property type="project" value="UniProtKB-SubCell"/>
</dbReference>
<evidence type="ECO:0000256" key="6">
    <source>
        <dbReference type="ARBA" id="ARBA00022989"/>
    </source>
</evidence>
<evidence type="ECO:0000256" key="4">
    <source>
        <dbReference type="ARBA" id="ARBA00022475"/>
    </source>
</evidence>
<keyword evidence="7 9" id="KW-0472">Membrane</keyword>
<dbReference type="EMBL" id="CAEZTR010000080">
    <property type="protein sequence ID" value="CAB4582031.1"/>
    <property type="molecule type" value="Genomic_DNA"/>
</dbReference>
<feature type="transmembrane region" description="Helical" evidence="9">
    <location>
        <begin position="77"/>
        <end position="101"/>
    </location>
</feature>
<reference evidence="13" key="1">
    <citation type="submission" date="2020-05" db="EMBL/GenBank/DDBJ databases">
        <authorList>
            <person name="Chiriac C."/>
            <person name="Salcher M."/>
            <person name="Ghai R."/>
            <person name="Kavagutti S V."/>
        </authorList>
    </citation>
    <scope>NUCLEOTIDE SEQUENCE</scope>
</reference>
<feature type="domain" description="ABC transmembrane type-1" evidence="10">
    <location>
        <begin position="78"/>
        <end position="284"/>
    </location>
</feature>
<keyword evidence="3" id="KW-0813">Transport</keyword>
<feature type="transmembrane region" description="Helical" evidence="9">
    <location>
        <begin position="113"/>
        <end position="132"/>
    </location>
</feature>
<feature type="transmembrane region" description="Helical" evidence="9">
    <location>
        <begin position="33"/>
        <end position="57"/>
    </location>
</feature>
<evidence type="ECO:0000259" key="10">
    <source>
        <dbReference type="PROSITE" id="PS50928"/>
    </source>
</evidence>
<organism evidence="13">
    <name type="scientific">freshwater metagenome</name>
    <dbReference type="NCBI Taxonomy" id="449393"/>
    <lineage>
        <taxon>unclassified sequences</taxon>
        <taxon>metagenomes</taxon>
        <taxon>ecological metagenomes</taxon>
    </lineage>
</organism>
<dbReference type="EMBL" id="CAEZTG010000172">
    <property type="protein sequence ID" value="CAB4577145.1"/>
    <property type="molecule type" value="Genomic_DNA"/>
</dbReference>
<name>A0A6J6EZR7_9ZZZZ</name>
<keyword evidence="4" id="KW-1003">Cell membrane</keyword>
<feature type="region of interest" description="Disordered" evidence="8">
    <location>
        <begin position="1"/>
        <end position="23"/>
    </location>
</feature>
<feature type="transmembrane region" description="Helical" evidence="9">
    <location>
        <begin position="266"/>
        <end position="288"/>
    </location>
</feature>
<evidence type="ECO:0000256" key="1">
    <source>
        <dbReference type="ARBA" id="ARBA00004651"/>
    </source>
</evidence>
<feature type="transmembrane region" description="Helical" evidence="9">
    <location>
        <begin position="164"/>
        <end position="184"/>
    </location>
</feature>
<dbReference type="PROSITE" id="PS50928">
    <property type="entry name" value="ABC_TM1"/>
    <property type="match status" value="1"/>
</dbReference>
<evidence type="ECO:0000256" key="5">
    <source>
        <dbReference type="ARBA" id="ARBA00022692"/>
    </source>
</evidence>
<evidence type="ECO:0000256" key="2">
    <source>
        <dbReference type="ARBA" id="ARBA00007069"/>
    </source>
</evidence>
<protein>
    <submittedName>
        <fullName evidence="13">Unannotated protein</fullName>
    </submittedName>
</protein>
<proteinExistence type="inferred from homology"/>
<dbReference type="Gene3D" id="1.10.3720.10">
    <property type="entry name" value="MetI-like"/>
    <property type="match status" value="1"/>
</dbReference>